<dbReference type="GO" id="GO:0042277">
    <property type="term" value="F:peptide binding"/>
    <property type="evidence" value="ECO:0007669"/>
    <property type="project" value="TreeGrafter"/>
</dbReference>
<dbReference type="Gene3D" id="2.60.40.1730">
    <property type="entry name" value="tricorn interacting facor f3 domain"/>
    <property type="match status" value="1"/>
</dbReference>
<dbReference type="GO" id="GO:0043171">
    <property type="term" value="P:peptide catabolic process"/>
    <property type="evidence" value="ECO:0007669"/>
    <property type="project" value="TreeGrafter"/>
</dbReference>
<dbReference type="Pfam" id="PF01433">
    <property type="entry name" value="Peptidase_M1"/>
    <property type="match status" value="1"/>
</dbReference>
<feature type="coiled-coil region" evidence="9">
    <location>
        <begin position="814"/>
        <end position="841"/>
    </location>
</feature>
<dbReference type="CDD" id="cd09603">
    <property type="entry name" value="M1_APN_like"/>
    <property type="match status" value="1"/>
</dbReference>
<dbReference type="GO" id="GO:0016020">
    <property type="term" value="C:membrane"/>
    <property type="evidence" value="ECO:0007669"/>
    <property type="project" value="TreeGrafter"/>
</dbReference>
<name>K0IJX9_NITGG</name>
<proteinExistence type="inferred from homology"/>
<dbReference type="InterPro" id="IPR027268">
    <property type="entry name" value="Peptidase_M4/M1_CTD_sf"/>
</dbReference>
<keyword evidence="13" id="KW-1185">Reference proteome</keyword>
<dbReference type="InterPro" id="IPR050344">
    <property type="entry name" value="Peptidase_M1_aminopeptidases"/>
</dbReference>
<dbReference type="SMART" id="SM00567">
    <property type="entry name" value="EZ_HEAT"/>
    <property type="match status" value="6"/>
</dbReference>
<dbReference type="GO" id="GO:0016285">
    <property type="term" value="F:alanyl aminopeptidase activity"/>
    <property type="evidence" value="ECO:0007669"/>
    <property type="project" value="UniProtKB-EC"/>
</dbReference>
<evidence type="ECO:0000313" key="12">
    <source>
        <dbReference type="EMBL" id="AFU60420.1"/>
    </source>
</evidence>
<keyword evidence="7" id="KW-0862">Zinc</keyword>
<dbReference type="InParanoid" id="K0IJX9"/>
<protein>
    <submittedName>
        <fullName evidence="12">Putative membrane alanyl aminopeptidase</fullName>
        <ecNumber evidence="12">3.4.11.2</ecNumber>
    </submittedName>
</protein>
<dbReference type="Pfam" id="PF13646">
    <property type="entry name" value="HEAT_2"/>
    <property type="match status" value="2"/>
</dbReference>
<dbReference type="SUPFAM" id="SSF48371">
    <property type="entry name" value="ARM repeat"/>
    <property type="match status" value="1"/>
</dbReference>
<evidence type="ECO:0000256" key="6">
    <source>
        <dbReference type="ARBA" id="ARBA00022801"/>
    </source>
</evidence>
<dbReference type="Gene3D" id="1.10.390.10">
    <property type="entry name" value="Neutral Protease Domain 2"/>
    <property type="match status" value="1"/>
</dbReference>
<reference evidence="12 13" key="1">
    <citation type="journal article" date="2012" name="Environ. Microbiol.">
        <title>The genome of the ammonia-oxidizing Candidatus Nitrososphaera gargensis: insights into metabolic versatility and environmental adaptations.</title>
        <authorList>
            <person name="Spang A."/>
            <person name="Poehlein A."/>
            <person name="Offre P."/>
            <person name="Zumbragel S."/>
            <person name="Haider S."/>
            <person name="Rychlik N."/>
            <person name="Nowka B."/>
            <person name="Schmeisser C."/>
            <person name="Lebedeva E.V."/>
            <person name="Rattei T."/>
            <person name="Bohm C."/>
            <person name="Schmid M."/>
            <person name="Galushko A."/>
            <person name="Hatzenpichler R."/>
            <person name="Weinmaier T."/>
            <person name="Daniel R."/>
            <person name="Schleper C."/>
            <person name="Spieck E."/>
            <person name="Streit W."/>
            <person name="Wagner M."/>
        </authorList>
    </citation>
    <scope>NUCLEOTIDE SEQUENCE [LARGE SCALE GENOMIC DNA]</scope>
    <source>
        <strain evidence="13">Ga9.2</strain>
    </source>
</reference>
<evidence type="ECO:0000256" key="5">
    <source>
        <dbReference type="ARBA" id="ARBA00022723"/>
    </source>
</evidence>
<dbReference type="InterPro" id="IPR011989">
    <property type="entry name" value="ARM-like"/>
</dbReference>
<evidence type="ECO:0000259" key="11">
    <source>
        <dbReference type="Pfam" id="PF17900"/>
    </source>
</evidence>
<dbReference type="GO" id="GO:0006508">
    <property type="term" value="P:proteolysis"/>
    <property type="evidence" value="ECO:0007669"/>
    <property type="project" value="UniProtKB-KW"/>
</dbReference>
<gene>
    <name evidence="12" type="ordered locus">Ngar_c35070</name>
</gene>
<dbReference type="Pfam" id="PF17900">
    <property type="entry name" value="Peptidase_M1_N"/>
    <property type="match status" value="1"/>
</dbReference>
<keyword evidence="9" id="KW-0175">Coiled coil</keyword>
<dbReference type="GO" id="GO:0005737">
    <property type="term" value="C:cytoplasm"/>
    <property type="evidence" value="ECO:0007669"/>
    <property type="project" value="TreeGrafter"/>
</dbReference>
<dbReference type="GO" id="GO:0005615">
    <property type="term" value="C:extracellular space"/>
    <property type="evidence" value="ECO:0007669"/>
    <property type="project" value="TreeGrafter"/>
</dbReference>
<evidence type="ECO:0000256" key="7">
    <source>
        <dbReference type="ARBA" id="ARBA00022833"/>
    </source>
</evidence>
<dbReference type="KEGG" id="nga:Ngar_c35070"/>
<dbReference type="HOGENOM" id="CLU_014298_0_1_2"/>
<comment type="cofactor">
    <cofactor evidence="1">
        <name>Zn(2+)</name>
        <dbReference type="ChEBI" id="CHEBI:29105"/>
    </cofactor>
</comment>
<feature type="domain" description="Peptidase M1 membrane alanine aminopeptidase" evidence="10">
    <location>
        <begin position="253"/>
        <end position="462"/>
    </location>
</feature>
<evidence type="ECO:0000256" key="2">
    <source>
        <dbReference type="ARBA" id="ARBA00010136"/>
    </source>
</evidence>
<dbReference type="InterPro" id="IPR042097">
    <property type="entry name" value="Aminopeptidase_N-like_N_sf"/>
</dbReference>
<keyword evidence="8" id="KW-0482">Metalloprotease</keyword>
<feature type="domain" description="Aminopeptidase N-like N-terminal" evidence="11">
    <location>
        <begin position="52"/>
        <end position="222"/>
    </location>
</feature>
<dbReference type="SUPFAM" id="SSF63737">
    <property type="entry name" value="Leukotriene A4 hydrolase N-terminal domain"/>
    <property type="match status" value="1"/>
</dbReference>
<comment type="similarity">
    <text evidence="2">Belongs to the peptidase M1 family.</text>
</comment>
<dbReference type="GO" id="GO:0008270">
    <property type="term" value="F:zinc ion binding"/>
    <property type="evidence" value="ECO:0007669"/>
    <property type="project" value="InterPro"/>
</dbReference>
<keyword evidence="3 12" id="KW-0031">Aminopeptidase</keyword>
<dbReference type="PANTHER" id="PTHR11533">
    <property type="entry name" value="PROTEASE M1 ZINC METALLOPROTEASE"/>
    <property type="match status" value="1"/>
</dbReference>
<dbReference type="InterPro" id="IPR001930">
    <property type="entry name" value="Peptidase_M1"/>
</dbReference>
<evidence type="ECO:0000256" key="8">
    <source>
        <dbReference type="ARBA" id="ARBA00023049"/>
    </source>
</evidence>
<dbReference type="Gene3D" id="1.25.10.10">
    <property type="entry name" value="Leucine-rich Repeat Variant"/>
    <property type="match status" value="2"/>
</dbReference>
<evidence type="ECO:0000256" key="3">
    <source>
        <dbReference type="ARBA" id="ARBA00022438"/>
    </source>
</evidence>
<dbReference type="PANTHER" id="PTHR11533:SF174">
    <property type="entry name" value="PUROMYCIN-SENSITIVE AMINOPEPTIDASE-RELATED"/>
    <property type="match status" value="1"/>
</dbReference>
<evidence type="ECO:0000313" key="13">
    <source>
        <dbReference type="Proteomes" id="UP000008037"/>
    </source>
</evidence>
<dbReference type="EMBL" id="CP002408">
    <property type="protein sequence ID" value="AFU60420.1"/>
    <property type="molecule type" value="Genomic_DNA"/>
</dbReference>
<dbReference type="InterPro" id="IPR004155">
    <property type="entry name" value="PBS_lyase_HEAT"/>
</dbReference>
<organism evidence="12 13">
    <name type="scientific">Nitrososphaera gargensis (strain Ga9.2)</name>
    <dbReference type="NCBI Taxonomy" id="1237085"/>
    <lineage>
        <taxon>Archaea</taxon>
        <taxon>Nitrososphaerota</taxon>
        <taxon>Nitrososphaeria</taxon>
        <taxon>Nitrososphaerales</taxon>
        <taxon>Nitrososphaeraceae</taxon>
        <taxon>Nitrososphaera</taxon>
    </lineage>
</organism>
<dbReference type="STRING" id="1237085.Ngar_c35070"/>
<accession>K0IJX9</accession>
<keyword evidence="6 12" id="KW-0378">Hydrolase</keyword>
<dbReference type="FunFam" id="1.10.390.10:FF:000013">
    <property type="entry name" value="Aminopeptidase N"/>
    <property type="match status" value="1"/>
</dbReference>
<dbReference type="Proteomes" id="UP000008037">
    <property type="component" value="Chromosome"/>
</dbReference>
<evidence type="ECO:0000256" key="9">
    <source>
        <dbReference type="SAM" id="Coils"/>
    </source>
</evidence>
<dbReference type="PRINTS" id="PR00756">
    <property type="entry name" value="ALADIPTASE"/>
</dbReference>
<evidence type="ECO:0000259" key="10">
    <source>
        <dbReference type="Pfam" id="PF01433"/>
    </source>
</evidence>
<dbReference type="EC" id="3.4.11.2" evidence="12"/>
<keyword evidence="5" id="KW-0479">Metal-binding</keyword>
<dbReference type="AlphaFoldDB" id="K0IJX9"/>
<evidence type="ECO:0000256" key="4">
    <source>
        <dbReference type="ARBA" id="ARBA00022670"/>
    </source>
</evidence>
<dbReference type="InterPro" id="IPR016024">
    <property type="entry name" value="ARM-type_fold"/>
</dbReference>
<dbReference type="SUPFAM" id="SSF55486">
    <property type="entry name" value="Metalloproteases ('zincins'), catalytic domain"/>
    <property type="match status" value="1"/>
</dbReference>
<evidence type="ECO:0000256" key="1">
    <source>
        <dbReference type="ARBA" id="ARBA00001947"/>
    </source>
</evidence>
<dbReference type="InterPro" id="IPR045357">
    <property type="entry name" value="Aminopeptidase_N-like_N"/>
</dbReference>
<dbReference type="InterPro" id="IPR014782">
    <property type="entry name" value="Peptidase_M1_dom"/>
</dbReference>
<keyword evidence="4" id="KW-0645">Protease</keyword>
<sequence length="843" mass="96534">MRCRDTFILSSAASSAYPTMHTTHGEDDARKKFELPGSRPHYPPSLLFTITHMRLAIEPDLQERSISCEQKLSITILHDTDTIELDAAELQIKSVSAASKLEFRSLDDKLAVKLGRIIKEGSKIELAIAYSAKPRQGFYFVAPDKHYPDKHLEAWTQGETTQAKHWFPCIDHPQVKFSSEISVTVQSGFTAISNGRLQRVEQRGNKKQVFHWLESNPHPAYLASVVVGKYAEIKDGSLQYYVPPERKADAPRTFDQTPKMIKFFEEYLGTKYPYEKYAQVAVQDFIYGGMENSSCTTLTLDTLHDKKAHVDFTSDYLISHELAHQWFGDLVTCRDWQHIWLNEGFATYCEALYWEASRGNDEFQYYVMQTADDYFEEAGTRYTRPIVTKVYKHPDDLFDRHTYEKGGCVLHMLRHHVGDKYFRRSLKTYLQRFANSTAETDDLRKIFELETGKSLQQFFDQWIFREGHPELKVDFSQDGDIAKIKVEQVQAGDPFEFALDVNLAFARGKKTRYTFKISEKESVFQIPVDSEVEWFSVDPEFKILKTISIRAPKEMLVRQLRDGDTVIERVEAARALKDKSSDAVIDALKDAVLHDKFWGVAAEAAKALGAIRTDYAYEALKGCLLVKHPKARRAVVKAIGEFKKEETLELLKPVLQKDESYFVESEAATAIGKTKSRQAIAILKKAAATETFQNVVAQGAIAGLKEFAGDKDIADFLVEKSKYGNYHRVREAATFALGKFADNHAVFDHLKSLLTDRWFRVRINACRALADAELTKAIPDLTWVAEHDLDHRVRRVADECINIIKEATKKPKEVAQMREELDRVKSKNLELLQKVDRLERELR</sequence>
<dbReference type="BioCyc" id="CNIT1237085:G1324-3508-MONOMER"/>
<dbReference type="GO" id="GO:0070006">
    <property type="term" value="F:metalloaminopeptidase activity"/>
    <property type="evidence" value="ECO:0007669"/>
    <property type="project" value="TreeGrafter"/>
</dbReference>